<proteinExistence type="predicted"/>
<dbReference type="OrthoDB" id="728902at2759"/>
<evidence type="ECO:0000256" key="1">
    <source>
        <dbReference type="ARBA" id="ARBA00022737"/>
    </source>
</evidence>
<dbReference type="PANTHER" id="PTHR47926">
    <property type="entry name" value="PENTATRICOPEPTIDE REPEAT-CONTAINING PROTEIN"/>
    <property type="match status" value="1"/>
</dbReference>
<dbReference type="Pfam" id="PF20431">
    <property type="entry name" value="E_motif"/>
    <property type="match status" value="1"/>
</dbReference>
<dbReference type="Proteomes" id="UP000230069">
    <property type="component" value="Unassembled WGS sequence"/>
</dbReference>
<keyword evidence="4" id="KW-1185">Reference proteome</keyword>
<dbReference type="InParanoid" id="A0A2G5EK25"/>
<dbReference type="Gene3D" id="1.25.40.10">
    <property type="entry name" value="Tetratricopeptide repeat domain"/>
    <property type="match status" value="5"/>
</dbReference>
<feature type="repeat" description="PPR" evidence="2">
    <location>
        <begin position="479"/>
        <end position="513"/>
    </location>
</feature>
<evidence type="ECO:0000313" key="4">
    <source>
        <dbReference type="Proteomes" id="UP000230069"/>
    </source>
</evidence>
<dbReference type="EMBL" id="KZ305024">
    <property type="protein sequence ID" value="PIA56122.1"/>
    <property type="molecule type" value="Genomic_DNA"/>
</dbReference>
<dbReference type="STRING" id="218851.A0A2G5EK25"/>
<dbReference type="PROSITE" id="PS51375">
    <property type="entry name" value="PPR"/>
    <property type="match status" value="6"/>
</dbReference>
<dbReference type="NCBIfam" id="TIGR00756">
    <property type="entry name" value="PPR"/>
    <property type="match status" value="4"/>
</dbReference>
<accession>A0A2G5EK25</accession>
<dbReference type="InterPro" id="IPR011990">
    <property type="entry name" value="TPR-like_helical_dom_sf"/>
</dbReference>
<feature type="repeat" description="PPR" evidence="2">
    <location>
        <begin position="276"/>
        <end position="310"/>
    </location>
</feature>
<feature type="repeat" description="PPR" evidence="2">
    <location>
        <begin position="378"/>
        <end position="412"/>
    </location>
</feature>
<organism evidence="3 4">
    <name type="scientific">Aquilegia coerulea</name>
    <name type="common">Rocky mountain columbine</name>
    <dbReference type="NCBI Taxonomy" id="218851"/>
    <lineage>
        <taxon>Eukaryota</taxon>
        <taxon>Viridiplantae</taxon>
        <taxon>Streptophyta</taxon>
        <taxon>Embryophyta</taxon>
        <taxon>Tracheophyta</taxon>
        <taxon>Spermatophyta</taxon>
        <taxon>Magnoliopsida</taxon>
        <taxon>Ranunculales</taxon>
        <taxon>Ranunculaceae</taxon>
        <taxon>Thalictroideae</taxon>
        <taxon>Aquilegia</taxon>
    </lineage>
</organism>
<protein>
    <recommendedName>
        <fullName evidence="5">Pentacotripeptide-repeat region of PRORP domain-containing protein</fullName>
    </recommendedName>
</protein>
<dbReference type="FunCoup" id="A0A2G5EK25">
    <property type="interactions" value="278"/>
</dbReference>
<dbReference type="GO" id="GO:0003723">
    <property type="term" value="F:RNA binding"/>
    <property type="evidence" value="ECO:0007669"/>
    <property type="project" value="InterPro"/>
</dbReference>
<dbReference type="InterPro" id="IPR002885">
    <property type="entry name" value="PPR_rpt"/>
</dbReference>
<dbReference type="GO" id="GO:0009451">
    <property type="term" value="P:RNA modification"/>
    <property type="evidence" value="ECO:0007669"/>
    <property type="project" value="InterPro"/>
</dbReference>
<feature type="repeat" description="PPR" evidence="2">
    <location>
        <begin position="514"/>
        <end position="548"/>
    </location>
</feature>
<gene>
    <name evidence="3" type="ORF">AQUCO_00700461v1</name>
</gene>
<feature type="repeat" description="PPR" evidence="2">
    <location>
        <begin position="73"/>
        <end position="108"/>
    </location>
</feature>
<sequence length="704" mass="78333">MPATYETSSCQLLIQKCKSLRKARQIHALIILTILPTTTTTSPFLNNNLLTMYSRCGSLEDSRKLFDQMPQRNLVTYNALISAYSRHPHQAFSAFQLLPNMLVEGFRPNNTTFLSLVQAASSLEDLSLGSALHTQVVKYGFLGDVCVQTSLLGMYSNCGCLDWSKKVFSDMVEKDAVAWNSVIFGSLKNDKIREGVGLFCKMVRSGLMPTQFTYTMILNLCSRLKDIISGQIIHGQVIKSNQTPDMPLQNALLDMYSSCGDTDTAFYVFGRIEFPDLVSWNSIIAGYLENGEGQKAMCMFSQLCQMASEKPDEYTYATIISAVADLRASDYGRPLHAQVEKVGLDSSIFVVSTLISMYLKNGEIDSAQKLFSSIPNKDVIVWTEMISGHSRLGDSENALKYFQQMQEQGDEVDSFAISSVLSSCADLATLKQGEMIHSQAIKIGYEDNTCVCGSLVDMYAKSGNLPAAQLVFSLDSNPDLKCWNSLLGGYSNHGKAEEAIKLFDEILKQGLKPDQVTFVSLLSACSHCGLVEKGKFFWNYMKKEGLEPGLKHYSCMVSLLSRAGLLWEAEDLIGEAPFGNDFMELWRILLSSCVNYRNLELGVYAADQLLRMDAEDGATLIMLSNLYAASGKWDAVAEMRRKIRAMMLGKDPGLSWVDIMNKVHVFSSNDLSHPQIDDVQAELERLQGNMIKSEIHEAQWILSM</sequence>
<dbReference type="InterPro" id="IPR046848">
    <property type="entry name" value="E_motif"/>
</dbReference>
<evidence type="ECO:0000256" key="2">
    <source>
        <dbReference type="PROSITE-ProRule" id="PRU00708"/>
    </source>
</evidence>
<dbReference type="Pfam" id="PF01535">
    <property type="entry name" value="PPR"/>
    <property type="match status" value="7"/>
</dbReference>
<dbReference type="PANTHER" id="PTHR47926:SF356">
    <property type="entry name" value="(WILD MALAYSIAN BANANA) HYPOTHETICAL PROTEIN"/>
    <property type="match status" value="1"/>
</dbReference>
<reference evidence="3 4" key="1">
    <citation type="submission" date="2017-09" db="EMBL/GenBank/DDBJ databases">
        <title>WGS assembly of Aquilegia coerulea Goldsmith.</title>
        <authorList>
            <person name="Hodges S."/>
            <person name="Kramer E."/>
            <person name="Nordborg M."/>
            <person name="Tomkins J."/>
            <person name="Borevitz J."/>
            <person name="Derieg N."/>
            <person name="Yan J."/>
            <person name="Mihaltcheva S."/>
            <person name="Hayes R.D."/>
            <person name="Rokhsar D."/>
        </authorList>
    </citation>
    <scope>NUCLEOTIDE SEQUENCE [LARGE SCALE GENOMIC DNA]</scope>
    <source>
        <strain evidence="4">cv. Goldsmith</strain>
    </source>
</reference>
<dbReference type="GO" id="GO:0099402">
    <property type="term" value="P:plant organ development"/>
    <property type="evidence" value="ECO:0007669"/>
    <property type="project" value="UniProtKB-ARBA"/>
</dbReference>
<keyword evidence="1" id="KW-0677">Repeat</keyword>
<dbReference type="FunFam" id="1.25.40.10:FF:000158">
    <property type="entry name" value="pentatricopeptide repeat-containing protein At2g33680"/>
    <property type="match status" value="1"/>
</dbReference>
<evidence type="ECO:0000313" key="3">
    <source>
        <dbReference type="EMBL" id="PIA56122.1"/>
    </source>
</evidence>
<dbReference type="Pfam" id="PF13041">
    <property type="entry name" value="PPR_2"/>
    <property type="match status" value="3"/>
</dbReference>
<name>A0A2G5EK25_AQUCA</name>
<dbReference type="InterPro" id="IPR046960">
    <property type="entry name" value="PPR_At4g14850-like_plant"/>
</dbReference>
<dbReference type="FunFam" id="1.25.40.10:FF:000694">
    <property type="entry name" value="Pentatricopeptide repeat-containing protein At3g50420"/>
    <property type="match status" value="1"/>
</dbReference>
<feature type="repeat" description="PPR" evidence="2">
    <location>
        <begin position="175"/>
        <end position="209"/>
    </location>
</feature>
<dbReference type="FunFam" id="1.25.40.10:FF:000355">
    <property type="entry name" value="Pentatricopeptide repeat-containing protein"/>
    <property type="match status" value="1"/>
</dbReference>
<evidence type="ECO:0008006" key="5">
    <source>
        <dbReference type="Google" id="ProtNLM"/>
    </source>
</evidence>
<dbReference type="AlphaFoldDB" id="A0A2G5EK25"/>
<dbReference type="SUPFAM" id="SSF81901">
    <property type="entry name" value="HCP-like"/>
    <property type="match status" value="1"/>
</dbReference>